<dbReference type="Gene3D" id="3.40.630.40">
    <property type="entry name" value="Zn-dependent exopeptidases"/>
    <property type="match status" value="1"/>
</dbReference>
<evidence type="ECO:0000313" key="7">
    <source>
        <dbReference type="Proteomes" id="UP001499951"/>
    </source>
</evidence>
<dbReference type="InterPro" id="IPR050695">
    <property type="entry name" value="N-acetylmuramoyl_amidase_3"/>
</dbReference>
<dbReference type="Pfam" id="PF01520">
    <property type="entry name" value="Amidase_3"/>
    <property type="match status" value="1"/>
</dbReference>
<comment type="caution">
    <text evidence="6">The sequence shown here is derived from an EMBL/GenBank/DDBJ whole genome shotgun (WGS) entry which is preliminary data.</text>
</comment>
<dbReference type="SMART" id="SM00646">
    <property type="entry name" value="Ami_3"/>
    <property type="match status" value="1"/>
</dbReference>
<comment type="catalytic activity">
    <reaction evidence="1">
        <text>Hydrolyzes the link between N-acetylmuramoyl residues and L-amino acid residues in certain cell-wall glycopeptides.</text>
        <dbReference type="EC" id="3.5.1.28"/>
    </reaction>
</comment>
<dbReference type="EC" id="3.5.1.28" evidence="2"/>
<evidence type="ECO:0000256" key="2">
    <source>
        <dbReference type="ARBA" id="ARBA00011901"/>
    </source>
</evidence>
<accession>A0ABN1F6M0</accession>
<keyword evidence="3" id="KW-0378">Hydrolase</keyword>
<feature type="region of interest" description="Disordered" evidence="4">
    <location>
        <begin position="140"/>
        <end position="160"/>
    </location>
</feature>
<evidence type="ECO:0000256" key="1">
    <source>
        <dbReference type="ARBA" id="ARBA00001561"/>
    </source>
</evidence>
<gene>
    <name evidence="6" type="ORF">GCM10008942_35710</name>
</gene>
<dbReference type="RefSeq" id="WP_166937114.1">
    <property type="nucleotide sequence ID" value="NZ_BAAADD010000010.1"/>
</dbReference>
<dbReference type="PANTHER" id="PTHR30404">
    <property type="entry name" value="N-ACETYLMURAMOYL-L-ALANINE AMIDASE"/>
    <property type="match status" value="1"/>
</dbReference>
<dbReference type="CDD" id="cd02696">
    <property type="entry name" value="MurNAc-LAA"/>
    <property type="match status" value="1"/>
</dbReference>
<organism evidence="6 7">
    <name type="scientific">Rhizomicrobium electricum</name>
    <dbReference type="NCBI Taxonomy" id="480070"/>
    <lineage>
        <taxon>Bacteria</taxon>
        <taxon>Pseudomonadati</taxon>
        <taxon>Pseudomonadota</taxon>
        <taxon>Alphaproteobacteria</taxon>
        <taxon>Micropepsales</taxon>
        <taxon>Micropepsaceae</taxon>
        <taxon>Rhizomicrobium</taxon>
    </lineage>
</organism>
<protein>
    <recommendedName>
        <fullName evidence="2">N-acetylmuramoyl-L-alanine amidase</fullName>
        <ecNumber evidence="2">3.5.1.28</ecNumber>
    </recommendedName>
</protein>
<name>A0ABN1F6M0_9PROT</name>
<dbReference type="InterPro" id="IPR002508">
    <property type="entry name" value="MurNAc-LAA_cat"/>
</dbReference>
<dbReference type="EMBL" id="BAAADD010000010">
    <property type="protein sequence ID" value="GAA0583629.1"/>
    <property type="molecule type" value="Genomic_DNA"/>
</dbReference>
<reference evidence="6 7" key="1">
    <citation type="journal article" date="2019" name="Int. J. Syst. Evol. Microbiol.">
        <title>The Global Catalogue of Microorganisms (GCM) 10K type strain sequencing project: providing services to taxonomists for standard genome sequencing and annotation.</title>
        <authorList>
            <consortium name="The Broad Institute Genomics Platform"/>
            <consortium name="The Broad Institute Genome Sequencing Center for Infectious Disease"/>
            <person name="Wu L."/>
            <person name="Ma J."/>
        </authorList>
    </citation>
    <scope>NUCLEOTIDE SEQUENCE [LARGE SCALE GENOMIC DNA]</scope>
    <source>
        <strain evidence="6 7">JCM 15089</strain>
    </source>
</reference>
<dbReference type="SUPFAM" id="SSF53187">
    <property type="entry name" value="Zn-dependent exopeptidases"/>
    <property type="match status" value="1"/>
</dbReference>
<feature type="domain" description="MurNAc-LAA" evidence="5">
    <location>
        <begin position="99"/>
        <end position="247"/>
    </location>
</feature>
<evidence type="ECO:0000256" key="4">
    <source>
        <dbReference type="SAM" id="MobiDB-lite"/>
    </source>
</evidence>
<evidence type="ECO:0000256" key="3">
    <source>
        <dbReference type="ARBA" id="ARBA00022801"/>
    </source>
</evidence>
<dbReference type="Proteomes" id="UP001499951">
    <property type="component" value="Unassembled WGS sequence"/>
</dbReference>
<dbReference type="PANTHER" id="PTHR30404:SF0">
    <property type="entry name" value="N-ACETYLMURAMOYL-L-ALANINE AMIDASE AMIC"/>
    <property type="match status" value="1"/>
</dbReference>
<evidence type="ECO:0000313" key="6">
    <source>
        <dbReference type="EMBL" id="GAA0583629.1"/>
    </source>
</evidence>
<proteinExistence type="predicted"/>
<sequence>MCRYAAAILVCLFVGSFVGFRAYAGQSLHCDRVHDGRKLILIDPGHGGVDKGVTNKNGVDEKTLALVEAQTLSARLLQRGYSVCLTRKSDELLALNERLEIVIQAHPSLFISLHVNYSGDPSVSGASVYVYTNSESGSMLKEENIGTSNPDGRSSDAPSGFVTPTVSRHTANLSGSFAEKLTARLADVTNMLPNGSIRSARLSVLTTPEIPSVLLEMGFLSNNAEAARLKSASWRAALTDAIANSVDDYFHVKQNRGGRSQ</sequence>
<evidence type="ECO:0000259" key="5">
    <source>
        <dbReference type="SMART" id="SM00646"/>
    </source>
</evidence>
<keyword evidence="7" id="KW-1185">Reference proteome</keyword>